<keyword evidence="2" id="KW-0813">Transport</keyword>
<comment type="caution">
    <text evidence="11">The sequence shown here is derived from an EMBL/GenBank/DDBJ whole genome shotgun (WGS) entry which is preliminary data.</text>
</comment>
<evidence type="ECO:0000256" key="1">
    <source>
        <dbReference type="ARBA" id="ARBA00004651"/>
    </source>
</evidence>
<evidence type="ECO:0000256" key="4">
    <source>
        <dbReference type="ARBA" id="ARBA00022692"/>
    </source>
</evidence>
<dbReference type="InterPro" id="IPR003838">
    <property type="entry name" value="ABC3_permease_C"/>
</dbReference>
<evidence type="ECO:0000313" key="11">
    <source>
        <dbReference type="EMBL" id="GGG21085.1"/>
    </source>
</evidence>
<evidence type="ECO:0000259" key="10">
    <source>
        <dbReference type="Pfam" id="PF12704"/>
    </source>
</evidence>
<gene>
    <name evidence="11" type="ORF">GCM10010964_06610</name>
</gene>
<reference evidence="11 12" key="1">
    <citation type="journal article" date="2014" name="Int. J. Syst. Evol. Microbiol.">
        <title>Complete genome sequence of Corynebacterium casei LMG S-19264T (=DSM 44701T), isolated from a smear-ripened cheese.</title>
        <authorList>
            <consortium name="US DOE Joint Genome Institute (JGI-PGF)"/>
            <person name="Walter F."/>
            <person name="Albersmeier A."/>
            <person name="Kalinowski J."/>
            <person name="Ruckert C."/>
        </authorList>
    </citation>
    <scope>NUCLEOTIDE SEQUENCE [LARGE SCALE GENOMIC DNA]</scope>
    <source>
        <strain evidence="11 12">CGMCC 1.16330</strain>
    </source>
</reference>
<evidence type="ECO:0000256" key="3">
    <source>
        <dbReference type="ARBA" id="ARBA00022475"/>
    </source>
</evidence>
<dbReference type="GO" id="GO:0005886">
    <property type="term" value="C:plasma membrane"/>
    <property type="evidence" value="ECO:0007669"/>
    <property type="project" value="UniProtKB-SubCell"/>
</dbReference>
<dbReference type="PANTHER" id="PTHR43738:SF1">
    <property type="entry name" value="HEMIN TRANSPORT SYSTEM PERMEASE PROTEIN HRTB-RELATED"/>
    <property type="match status" value="1"/>
</dbReference>
<evidence type="ECO:0000259" key="9">
    <source>
        <dbReference type="Pfam" id="PF02687"/>
    </source>
</evidence>
<keyword evidence="6 8" id="KW-0472">Membrane</keyword>
<dbReference type="Proteomes" id="UP000597507">
    <property type="component" value="Unassembled WGS sequence"/>
</dbReference>
<dbReference type="Pfam" id="PF12704">
    <property type="entry name" value="MacB_PCD"/>
    <property type="match status" value="1"/>
</dbReference>
<feature type="transmembrane region" description="Helical" evidence="8">
    <location>
        <begin position="352"/>
        <end position="378"/>
    </location>
</feature>
<name>A0A8J2Z8D2_9PROT</name>
<feature type="transmembrane region" description="Helical" evidence="8">
    <location>
        <begin position="398"/>
        <end position="417"/>
    </location>
</feature>
<dbReference type="Pfam" id="PF02687">
    <property type="entry name" value="FtsX"/>
    <property type="match status" value="1"/>
</dbReference>
<dbReference type="InterPro" id="IPR025857">
    <property type="entry name" value="MacB_PCD"/>
</dbReference>
<evidence type="ECO:0000256" key="8">
    <source>
        <dbReference type="SAM" id="Phobius"/>
    </source>
</evidence>
<evidence type="ECO:0000256" key="7">
    <source>
        <dbReference type="SAM" id="MobiDB-lite"/>
    </source>
</evidence>
<dbReference type="NCBIfam" id="TIGR01185">
    <property type="entry name" value="devC"/>
    <property type="match status" value="1"/>
</dbReference>
<feature type="domain" description="ABC3 transporter permease C-terminal" evidence="9">
    <location>
        <begin position="312"/>
        <end position="425"/>
    </location>
</feature>
<sequence>MNEMAAAPKLLPWAPERTGEGTAPPPYGPGGGGEAPRPGRGRRLLLPLRLAWRQLRAERARLFSALAGVMFACVLVFMQLGFRAALFESATSLLSAMRAELFLMHPLTTASFRPEPLPRARAFQTLALPEVAQAVPVYMAQVSWRNPETGARRMIQLVGFDMEAGAMRFPGLEAVAEALKRPDTVAFDIRSRPEFGDVAGLLARAGGAPLKVEAGNREVEVVGLVEIGASFGADGNMITNEVNFRRLVPQRRASNTDLVALRLVPGADPRAVQARLREILPRDVVVLTHEELVAHERRYWEEATPIGFIFGFGSAMGLIVGMVIVYQILFSDIAAHLREYATLKAMGYSDGYLARVVMGAALILAGLGFVPGAALSAALYELVGAATYLPLGMTPGRAVLVFGLIFAMCAAAGLLAVRKLRDANPADMF</sequence>
<keyword evidence="12" id="KW-1185">Reference proteome</keyword>
<evidence type="ECO:0000256" key="2">
    <source>
        <dbReference type="ARBA" id="ARBA00022448"/>
    </source>
</evidence>
<protein>
    <submittedName>
        <fullName evidence="11">ABC transporter</fullName>
    </submittedName>
</protein>
<dbReference type="PANTHER" id="PTHR43738">
    <property type="entry name" value="ABC TRANSPORTER, MEMBRANE PROTEIN"/>
    <property type="match status" value="1"/>
</dbReference>
<comment type="subcellular location">
    <subcellularLocation>
        <location evidence="1">Cell membrane</location>
        <topology evidence="1">Multi-pass membrane protein</topology>
    </subcellularLocation>
</comment>
<evidence type="ECO:0000256" key="6">
    <source>
        <dbReference type="ARBA" id="ARBA00023136"/>
    </source>
</evidence>
<dbReference type="RefSeq" id="WP_229677781.1">
    <property type="nucleotide sequence ID" value="NZ_BMKS01000002.1"/>
</dbReference>
<feature type="domain" description="MacB-like periplasmic core" evidence="10">
    <location>
        <begin position="65"/>
        <end position="278"/>
    </location>
</feature>
<keyword evidence="4 8" id="KW-0812">Transmembrane</keyword>
<evidence type="ECO:0000313" key="12">
    <source>
        <dbReference type="Proteomes" id="UP000597507"/>
    </source>
</evidence>
<dbReference type="InterPro" id="IPR005891">
    <property type="entry name" value="DevC"/>
</dbReference>
<accession>A0A8J2Z8D2</accession>
<organism evidence="11 12">
    <name type="scientific">Caldovatus sediminis</name>
    <dbReference type="NCBI Taxonomy" id="2041189"/>
    <lineage>
        <taxon>Bacteria</taxon>
        <taxon>Pseudomonadati</taxon>
        <taxon>Pseudomonadota</taxon>
        <taxon>Alphaproteobacteria</taxon>
        <taxon>Acetobacterales</taxon>
        <taxon>Roseomonadaceae</taxon>
        <taxon>Caldovatus</taxon>
    </lineage>
</organism>
<dbReference type="AlphaFoldDB" id="A0A8J2Z8D2"/>
<feature type="region of interest" description="Disordered" evidence="7">
    <location>
        <begin position="12"/>
        <end position="39"/>
    </location>
</feature>
<dbReference type="InterPro" id="IPR051125">
    <property type="entry name" value="ABC-4/HrtB_transporter"/>
</dbReference>
<keyword evidence="3" id="KW-1003">Cell membrane</keyword>
<proteinExistence type="predicted"/>
<feature type="transmembrane region" description="Helical" evidence="8">
    <location>
        <begin position="62"/>
        <end position="82"/>
    </location>
</feature>
<dbReference type="EMBL" id="BMKS01000002">
    <property type="protein sequence ID" value="GGG21085.1"/>
    <property type="molecule type" value="Genomic_DNA"/>
</dbReference>
<dbReference type="PIRSF" id="PIRSF031773">
    <property type="entry name" value="DevC"/>
    <property type="match status" value="1"/>
</dbReference>
<keyword evidence="5 8" id="KW-1133">Transmembrane helix</keyword>
<evidence type="ECO:0000256" key="5">
    <source>
        <dbReference type="ARBA" id="ARBA00022989"/>
    </source>
</evidence>
<feature type="transmembrane region" description="Helical" evidence="8">
    <location>
        <begin position="306"/>
        <end position="331"/>
    </location>
</feature>